<dbReference type="Pfam" id="PF13302">
    <property type="entry name" value="Acetyltransf_3"/>
    <property type="match status" value="1"/>
</dbReference>
<reference evidence="2 3" key="1">
    <citation type="journal article" date="2013" name="Antonie Van Leeuwenhoek">
        <title>Dongia rigui sp. nov., isolated from freshwater of a large wetland in Korea.</title>
        <authorList>
            <person name="Baik K.S."/>
            <person name="Hwang Y.M."/>
            <person name="Choi J.S."/>
            <person name="Kwon J."/>
            <person name="Seong C.N."/>
        </authorList>
    </citation>
    <scope>NUCLEOTIDE SEQUENCE [LARGE SCALE GENOMIC DNA]</scope>
    <source>
        <strain evidence="2 3">04SU4-P</strain>
    </source>
</reference>
<evidence type="ECO:0000313" key="3">
    <source>
        <dbReference type="Proteomes" id="UP001271769"/>
    </source>
</evidence>
<dbReference type="PROSITE" id="PS51186">
    <property type="entry name" value="GNAT"/>
    <property type="match status" value="1"/>
</dbReference>
<dbReference type="CDD" id="cd04301">
    <property type="entry name" value="NAT_SF"/>
    <property type="match status" value="1"/>
</dbReference>
<dbReference type="InterPro" id="IPR016181">
    <property type="entry name" value="Acyl_CoA_acyltransferase"/>
</dbReference>
<proteinExistence type="predicted"/>
<dbReference type="Proteomes" id="UP001271769">
    <property type="component" value="Unassembled WGS sequence"/>
</dbReference>
<dbReference type="InterPro" id="IPR000182">
    <property type="entry name" value="GNAT_dom"/>
</dbReference>
<organism evidence="2 3">
    <name type="scientific">Dongia rigui</name>
    <dbReference type="NCBI Taxonomy" id="940149"/>
    <lineage>
        <taxon>Bacteria</taxon>
        <taxon>Pseudomonadati</taxon>
        <taxon>Pseudomonadota</taxon>
        <taxon>Alphaproteobacteria</taxon>
        <taxon>Rhodospirillales</taxon>
        <taxon>Dongiaceae</taxon>
        <taxon>Dongia</taxon>
    </lineage>
</organism>
<protein>
    <submittedName>
        <fullName evidence="2">GNAT family N-acetyltransferase</fullName>
    </submittedName>
</protein>
<dbReference type="SUPFAM" id="SSF55729">
    <property type="entry name" value="Acyl-CoA N-acyltransferases (Nat)"/>
    <property type="match status" value="1"/>
</dbReference>
<evidence type="ECO:0000313" key="2">
    <source>
        <dbReference type="EMBL" id="MDY0871965.1"/>
    </source>
</evidence>
<gene>
    <name evidence="2" type="ORF">SMD31_08525</name>
</gene>
<sequence>MPLPTLKTRRLTLRPLAMEDAPALHPWMSDPEVMRFWSTLPHKELAETEAWIRVSVEAQAEGAAHDFAVLHDGKVVGRMAFWQGSEIGFFFDPACQGQGFASEALKAMIAYAFDTLGFDEITADVDPDNESSLRLLTRNGFIRTGFAKDTFEIGGKSFDSVYLALRKQRGA</sequence>
<feature type="domain" description="N-acetyltransferase" evidence="1">
    <location>
        <begin position="11"/>
        <end position="168"/>
    </location>
</feature>
<comment type="caution">
    <text evidence="2">The sequence shown here is derived from an EMBL/GenBank/DDBJ whole genome shotgun (WGS) entry which is preliminary data.</text>
</comment>
<dbReference type="RefSeq" id="WP_320500387.1">
    <property type="nucleotide sequence ID" value="NZ_JAXCLX010000001.1"/>
</dbReference>
<evidence type="ECO:0000259" key="1">
    <source>
        <dbReference type="PROSITE" id="PS51186"/>
    </source>
</evidence>
<name>A0ABU5DXG6_9PROT</name>
<dbReference type="Gene3D" id="3.40.630.30">
    <property type="match status" value="1"/>
</dbReference>
<dbReference type="EMBL" id="JAXCLX010000001">
    <property type="protein sequence ID" value="MDY0871965.1"/>
    <property type="molecule type" value="Genomic_DNA"/>
</dbReference>
<keyword evidence="3" id="KW-1185">Reference proteome</keyword>
<dbReference type="InterPro" id="IPR051531">
    <property type="entry name" value="N-acetyltransferase"/>
</dbReference>
<accession>A0ABU5DXG6</accession>
<dbReference type="PANTHER" id="PTHR43792">
    <property type="entry name" value="GNAT FAMILY, PUTATIVE (AFU_ORTHOLOGUE AFUA_3G00765)-RELATED-RELATED"/>
    <property type="match status" value="1"/>
</dbReference>